<dbReference type="InterPro" id="IPR011009">
    <property type="entry name" value="Kinase-like_dom_sf"/>
</dbReference>
<evidence type="ECO:0000256" key="2">
    <source>
        <dbReference type="SAM" id="Phobius"/>
    </source>
</evidence>
<keyword evidence="4" id="KW-0418">Kinase</keyword>
<evidence type="ECO:0000256" key="1">
    <source>
        <dbReference type="ARBA" id="ARBA00009670"/>
    </source>
</evidence>
<dbReference type="EMBL" id="JBHSFW010000003">
    <property type="protein sequence ID" value="MFC4618757.1"/>
    <property type="molecule type" value="Genomic_DNA"/>
</dbReference>
<accession>A0ABV9GKB6</accession>
<keyword evidence="2" id="KW-1133">Transmembrane helix</keyword>
<dbReference type="PROSITE" id="PS50011">
    <property type="entry name" value="PROTEIN_KINASE_DOM"/>
    <property type="match status" value="1"/>
</dbReference>
<keyword evidence="5" id="KW-1185">Reference proteome</keyword>
<organism evidence="4 5">
    <name type="scientific">Camelliibacillus cellulosilyticus</name>
    <dbReference type="NCBI Taxonomy" id="2174486"/>
    <lineage>
        <taxon>Bacteria</taxon>
        <taxon>Bacillati</taxon>
        <taxon>Bacillota</taxon>
        <taxon>Bacilli</taxon>
        <taxon>Bacillales</taxon>
        <taxon>Sporolactobacillaceae</taxon>
        <taxon>Camelliibacillus</taxon>
    </lineage>
</organism>
<dbReference type="InterPro" id="IPR000719">
    <property type="entry name" value="Prot_kinase_dom"/>
</dbReference>
<dbReference type="InterPro" id="IPR004147">
    <property type="entry name" value="ABC1_dom"/>
</dbReference>
<dbReference type="Proteomes" id="UP001596022">
    <property type="component" value="Unassembled WGS sequence"/>
</dbReference>
<feature type="transmembrane region" description="Helical" evidence="2">
    <location>
        <begin position="499"/>
        <end position="518"/>
    </location>
</feature>
<dbReference type="RefSeq" id="WP_376845836.1">
    <property type="nucleotide sequence ID" value="NZ_JBHSFW010000003.1"/>
</dbReference>
<dbReference type="GO" id="GO:0016301">
    <property type="term" value="F:kinase activity"/>
    <property type="evidence" value="ECO:0007669"/>
    <property type="project" value="UniProtKB-KW"/>
</dbReference>
<dbReference type="InterPro" id="IPR050154">
    <property type="entry name" value="UbiB_kinase"/>
</dbReference>
<protein>
    <submittedName>
        <fullName evidence="4">ABC1 kinase family protein</fullName>
    </submittedName>
</protein>
<evidence type="ECO:0000313" key="5">
    <source>
        <dbReference type="Proteomes" id="UP001596022"/>
    </source>
</evidence>
<dbReference type="PANTHER" id="PTHR10566:SF113">
    <property type="entry name" value="PROTEIN ACTIVITY OF BC1 COMPLEX KINASE 7, CHLOROPLASTIC"/>
    <property type="match status" value="1"/>
</dbReference>
<keyword evidence="4" id="KW-0808">Transferase</keyword>
<comment type="caution">
    <text evidence="4">The sequence shown here is derived from an EMBL/GenBank/DDBJ whole genome shotgun (WGS) entry which is preliminary data.</text>
</comment>
<sequence>MFIKRMQHLNRYREIAIALIKYGFGYIVKDVGLFPPLSLPKRLVKDLNKEREKPVGKRLRLLMEELGPTFIKLGQLLSIRRDLVPEPIADELEKLQDEVTPISGTAIQQIIEEEFGAPIQAIFQSFDSVCLAAASVGQVHQAVLKTGETVAVKVRRPHIESRVETDLEILQDLTRIVEQHYDWAKHYQLSDIVDELAEAIRHEMDYTHEARNTERIKRQFEDSEEIVIPKVYWDYSTKRVLTTSYIHGKKFSDLKGLDPDQYNRKKLAKRLVDSFLSQVLISGVYHGDPHPGNLFFLPGERIAYIDFGQIGVLNSEMKRNFASLIIGLMRRDTDMLVHTVCRMALAPDDINEVRLHEDLDILRDKYSDIPLSQINIGDAITDLFNTTQKHHIPIPKDYTLLGKALITLEGIITDLDSELSLIQLAEPFGQKLLLERFNPGVVVSKLWDELTDFTTMVFRLPRQLRQTLQKIDKGQVRFEMGLPKMEHLMSRLDRVGNRIAFSIIFLAASIILVGLIIGQTFGNPFLTHFPAVKIGSIVVILMFIGLVYTLIKK</sequence>
<evidence type="ECO:0000313" key="4">
    <source>
        <dbReference type="EMBL" id="MFC4618757.1"/>
    </source>
</evidence>
<dbReference type="CDD" id="cd05121">
    <property type="entry name" value="ABC1_ADCK3-like"/>
    <property type="match status" value="1"/>
</dbReference>
<name>A0ABV9GKB6_9BACL</name>
<gene>
    <name evidence="4" type="ORF">ACFO4N_08400</name>
</gene>
<dbReference type="PANTHER" id="PTHR10566">
    <property type="entry name" value="CHAPERONE-ACTIVITY OF BC1 COMPLEX CABC1 -RELATED"/>
    <property type="match status" value="1"/>
</dbReference>
<dbReference type="Pfam" id="PF03109">
    <property type="entry name" value="ABC1"/>
    <property type="match status" value="1"/>
</dbReference>
<reference evidence="5" key="1">
    <citation type="journal article" date="2019" name="Int. J. Syst. Evol. Microbiol.">
        <title>The Global Catalogue of Microorganisms (GCM) 10K type strain sequencing project: providing services to taxonomists for standard genome sequencing and annotation.</title>
        <authorList>
            <consortium name="The Broad Institute Genomics Platform"/>
            <consortium name="The Broad Institute Genome Sequencing Center for Infectious Disease"/>
            <person name="Wu L."/>
            <person name="Ma J."/>
        </authorList>
    </citation>
    <scope>NUCLEOTIDE SEQUENCE [LARGE SCALE GENOMIC DNA]</scope>
    <source>
        <strain evidence="5">CGMCC 1.16306</strain>
    </source>
</reference>
<evidence type="ECO:0000259" key="3">
    <source>
        <dbReference type="PROSITE" id="PS50011"/>
    </source>
</evidence>
<proteinExistence type="inferred from homology"/>
<feature type="domain" description="Protein kinase" evidence="3">
    <location>
        <begin position="125"/>
        <end position="478"/>
    </location>
</feature>
<comment type="similarity">
    <text evidence="1">Belongs to the protein kinase superfamily. ADCK protein kinase family.</text>
</comment>
<keyword evidence="2" id="KW-0812">Transmembrane</keyword>
<keyword evidence="2" id="KW-0472">Membrane</keyword>
<dbReference type="SUPFAM" id="SSF56112">
    <property type="entry name" value="Protein kinase-like (PK-like)"/>
    <property type="match status" value="1"/>
</dbReference>
<feature type="transmembrane region" description="Helical" evidence="2">
    <location>
        <begin position="530"/>
        <end position="551"/>
    </location>
</feature>